<dbReference type="RefSeq" id="WP_337336465.1">
    <property type="nucleotide sequence ID" value="NZ_JBBDGL010000001.1"/>
</dbReference>
<dbReference type="InterPro" id="IPR036812">
    <property type="entry name" value="NAD(P)_OxRdtase_dom_sf"/>
</dbReference>
<keyword evidence="4" id="KW-1185">Reference proteome</keyword>
<evidence type="ECO:0000313" key="3">
    <source>
        <dbReference type="EMBL" id="MEJ1154014.1"/>
    </source>
</evidence>
<sequence>MATTYAPELRQQVAEGCGRFSTAAVRDDANASATVSAAYEAGIRVFDSARAYATVNDPFHNESLIASALRGREDAFIMTKGGHFRTGDNSWGVDNSPARLRKDVDGSLRALGRERLDLYFLHRADGPLDLVDAFGTLEELRVEGKIGSIGISNASMTQVDDASTVCQLTAVQNRFVAGDSANEVRRAEDLGLVFFAYSPLGGPSQAGAIPSRFPALSALATARGATAQRLILRGMLAQYSALSVIVGMGSPERARENAKASSEPWDGTCQAAWEADVQKLGRVVGGGTTR</sequence>
<dbReference type="Pfam" id="PF00248">
    <property type="entry name" value="Aldo_ket_red"/>
    <property type="match status" value="1"/>
</dbReference>
<dbReference type="PANTHER" id="PTHR43625:SF40">
    <property type="entry name" value="ALDO-KETO REDUCTASE YAKC [NADP(+)]"/>
    <property type="match status" value="1"/>
</dbReference>
<feature type="domain" description="NADP-dependent oxidoreductase" evidence="2">
    <location>
        <begin position="26"/>
        <end position="264"/>
    </location>
</feature>
<dbReference type="PANTHER" id="PTHR43625">
    <property type="entry name" value="AFLATOXIN B1 ALDEHYDE REDUCTASE"/>
    <property type="match status" value="1"/>
</dbReference>
<dbReference type="Proteomes" id="UP001368654">
    <property type="component" value="Unassembled WGS sequence"/>
</dbReference>
<evidence type="ECO:0000313" key="4">
    <source>
        <dbReference type="Proteomes" id="UP001368654"/>
    </source>
</evidence>
<proteinExistence type="predicted"/>
<dbReference type="InterPro" id="IPR050791">
    <property type="entry name" value="Aldo-Keto_reductase"/>
</dbReference>
<dbReference type="Gene3D" id="3.20.20.100">
    <property type="entry name" value="NADP-dependent oxidoreductase domain"/>
    <property type="match status" value="1"/>
</dbReference>
<comment type="caution">
    <text evidence="3">The sequence shown here is derived from an EMBL/GenBank/DDBJ whole genome shotgun (WGS) entry which is preliminary data.</text>
</comment>
<accession>A0ABU8LQ80</accession>
<dbReference type="SUPFAM" id="SSF51430">
    <property type="entry name" value="NAD(P)-linked oxidoreductase"/>
    <property type="match status" value="1"/>
</dbReference>
<dbReference type="InterPro" id="IPR023210">
    <property type="entry name" value="NADP_OxRdtase_dom"/>
</dbReference>
<dbReference type="CDD" id="cd19088">
    <property type="entry name" value="AKR_AKR13B1"/>
    <property type="match status" value="1"/>
</dbReference>
<gene>
    <name evidence="3" type="ORF">WDU96_00185</name>
</gene>
<evidence type="ECO:0000259" key="2">
    <source>
        <dbReference type="Pfam" id="PF00248"/>
    </source>
</evidence>
<evidence type="ECO:0000256" key="1">
    <source>
        <dbReference type="ARBA" id="ARBA00023002"/>
    </source>
</evidence>
<protein>
    <submittedName>
        <fullName evidence="3">Aldo/keto reductase</fullName>
    </submittedName>
</protein>
<name>A0ABU8LQ80_9MICO</name>
<reference evidence="3 4" key="1">
    <citation type="submission" date="2024-02" db="EMBL/GenBank/DDBJ databases">
        <authorList>
            <person name="Saticioglu I.B."/>
        </authorList>
    </citation>
    <scope>NUCLEOTIDE SEQUENCE [LARGE SCALE GENOMIC DNA]</scope>
    <source>
        <strain evidence="3 4">Mu-86</strain>
    </source>
</reference>
<organism evidence="3 4">
    <name type="scientific">Microbacterium marmarense</name>
    <dbReference type="NCBI Taxonomy" id="3122051"/>
    <lineage>
        <taxon>Bacteria</taxon>
        <taxon>Bacillati</taxon>
        <taxon>Actinomycetota</taxon>
        <taxon>Actinomycetes</taxon>
        <taxon>Micrococcales</taxon>
        <taxon>Microbacteriaceae</taxon>
        <taxon>Microbacterium</taxon>
    </lineage>
</organism>
<keyword evidence="1" id="KW-0560">Oxidoreductase</keyword>
<dbReference type="EMBL" id="JBBDGL010000001">
    <property type="protein sequence ID" value="MEJ1154014.1"/>
    <property type="molecule type" value="Genomic_DNA"/>
</dbReference>